<dbReference type="Proteomes" id="UP000287609">
    <property type="component" value="Unassembled WGS sequence"/>
</dbReference>
<gene>
    <name evidence="2" type="ORF">D2E26_1446</name>
</gene>
<evidence type="ECO:0000313" key="3">
    <source>
        <dbReference type="Proteomes" id="UP000287609"/>
    </source>
</evidence>
<keyword evidence="1" id="KW-0472">Membrane</keyword>
<name>A0A430FKH0_9BIFI</name>
<proteinExistence type="predicted"/>
<evidence type="ECO:0000256" key="1">
    <source>
        <dbReference type="SAM" id="Phobius"/>
    </source>
</evidence>
<comment type="caution">
    <text evidence="2">The sequence shown here is derived from an EMBL/GenBank/DDBJ whole genome shotgun (WGS) entry which is preliminary data.</text>
</comment>
<accession>A0A430FKH0</accession>
<protein>
    <submittedName>
        <fullName evidence="2">Membrane associated protein</fullName>
    </submittedName>
</protein>
<sequence length="148" mass="16046">MKRTKQTESVDAVDAMETAANKAAAEASHMDDTKDAVIASLHKVDKKVNALTSARRKDPDTLTDKLVKSAIPSLTGMVAGHVFQSIWNAVTNKLHPGTEDDEQDQRRGLLASLVFAALSAAFVAVITQLSDRGTIATIHKIQKRRARK</sequence>
<evidence type="ECO:0000313" key="2">
    <source>
        <dbReference type="EMBL" id="RSX53404.1"/>
    </source>
</evidence>
<feature type="transmembrane region" description="Helical" evidence="1">
    <location>
        <begin position="109"/>
        <end position="129"/>
    </location>
</feature>
<dbReference type="AlphaFoldDB" id="A0A430FKH0"/>
<dbReference type="Pfam" id="PF14019">
    <property type="entry name" value="DUF4235"/>
    <property type="match status" value="1"/>
</dbReference>
<dbReference type="InterPro" id="IPR025329">
    <property type="entry name" value="DUF4235"/>
</dbReference>
<keyword evidence="1" id="KW-0812">Transmembrane</keyword>
<organism evidence="2 3">
    <name type="scientific">Bifidobacterium dolichotidis</name>
    <dbReference type="NCBI Taxonomy" id="2306976"/>
    <lineage>
        <taxon>Bacteria</taxon>
        <taxon>Bacillati</taxon>
        <taxon>Actinomycetota</taxon>
        <taxon>Actinomycetes</taxon>
        <taxon>Bifidobacteriales</taxon>
        <taxon>Bifidobacteriaceae</taxon>
        <taxon>Bifidobacterium</taxon>
    </lineage>
</organism>
<keyword evidence="1" id="KW-1133">Transmembrane helix</keyword>
<reference evidence="2 3" key="1">
    <citation type="submission" date="2018-09" db="EMBL/GenBank/DDBJ databases">
        <title>Characterization of the phylogenetic diversity of five novel species belonging to the genus Bifidobacterium.</title>
        <authorList>
            <person name="Lugli G.A."/>
            <person name="Duranti S."/>
            <person name="Milani C."/>
        </authorList>
    </citation>
    <scope>NUCLEOTIDE SEQUENCE [LARGE SCALE GENOMIC DNA]</scope>
    <source>
        <strain evidence="2 3">2036B</strain>
    </source>
</reference>
<keyword evidence="3" id="KW-1185">Reference proteome</keyword>
<dbReference type="EMBL" id="QXGM01000004">
    <property type="protein sequence ID" value="RSX53404.1"/>
    <property type="molecule type" value="Genomic_DNA"/>
</dbReference>